<dbReference type="AlphaFoldDB" id="A0A3F3GW75"/>
<organism evidence="1 2">
    <name type="scientific">Fructobacillus pseudoficulneus</name>
    <dbReference type="NCBI Taxonomy" id="220714"/>
    <lineage>
        <taxon>Bacteria</taxon>
        <taxon>Bacillati</taxon>
        <taxon>Bacillota</taxon>
        <taxon>Bacilli</taxon>
        <taxon>Lactobacillales</taxon>
        <taxon>Lactobacillaceae</taxon>
        <taxon>Fructobacillus</taxon>
    </lineage>
</organism>
<proteinExistence type="predicted"/>
<evidence type="ECO:0000313" key="2">
    <source>
        <dbReference type="Proteomes" id="UP000061227"/>
    </source>
</evidence>
<dbReference type="EMBL" id="DF968066">
    <property type="protein sequence ID" value="GAP03016.1"/>
    <property type="molecule type" value="Genomic_DNA"/>
</dbReference>
<reference evidence="1 2" key="1">
    <citation type="journal article" date="2015" name="BMC Genomics">
        <title>Comparative genomics of Fructobacillus spp. and Leuconostoc spp. reveals niche-specific evolution of Fructobacillus spp.</title>
        <authorList>
            <person name="Endo A."/>
            <person name="Tanizawa Y."/>
            <person name="Tanaka N."/>
            <person name="Maeno S."/>
            <person name="Kumar H."/>
            <person name="Shiwa Y."/>
            <person name="Okada S."/>
            <person name="Yoshikawa H."/>
            <person name="Dicks L."/>
            <person name="Nakagawa J."/>
            <person name="Arita M."/>
        </authorList>
    </citation>
    <scope>NUCLEOTIDE SEQUENCE [LARGE SCALE GENOMIC DNA]</scope>
    <source>
        <strain evidence="1 2">DSM 15468</strain>
    </source>
</reference>
<name>A0A3F3GW75_9LACO</name>
<protein>
    <submittedName>
        <fullName evidence="1">Macrolide-efflux protein</fullName>
    </submittedName>
</protein>
<gene>
    <name evidence="1" type="ORF">FPFC_040060</name>
</gene>
<sequence>MFFIINFSLNIFEVNYIFYMTKPLGYPLIDATIALSFGGVGSPKIICLFQIGIKNVFYNDYKVFY</sequence>
<evidence type="ECO:0000313" key="1">
    <source>
        <dbReference type="EMBL" id="GAP03016.1"/>
    </source>
</evidence>
<keyword evidence="2" id="KW-1185">Reference proteome</keyword>
<dbReference type="Proteomes" id="UP000061227">
    <property type="component" value="Unassembled WGS sequence"/>
</dbReference>
<accession>A0A3F3GW75</accession>